<evidence type="ECO:0000313" key="3">
    <source>
        <dbReference type="Proteomes" id="UP000198034"/>
    </source>
</evidence>
<gene>
    <name evidence="2" type="ORF">BWK62_05705</name>
</gene>
<organism evidence="2 3">
    <name type="scientific">Flavobacterium columnare</name>
    <dbReference type="NCBI Taxonomy" id="996"/>
    <lineage>
        <taxon>Bacteria</taxon>
        <taxon>Pseudomonadati</taxon>
        <taxon>Bacteroidota</taxon>
        <taxon>Flavobacteriia</taxon>
        <taxon>Flavobacteriales</taxon>
        <taxon>Flavobacteriaceae</taxon>
        <taxon>Flavobacterium</taxon>
    </lineage>
</organism>
<feature type="chain" id="PRO_5012760830" evidence="1">
    <location>
        <begin position="22"/>
        <end position="68"/>
    </location>
</feature>
<dbReference type="OrthoDB" id="1372124at2"/>
<reference evidence="2 3" key="1">
    <citation type="journal article" date="2017" name="Infect. Genet. Evol.">
        <title>Comparative genome analysis of fish pathogen Flavobacterium columnare reveals extensive sequence diversity within the species.</title>
        <authorList>
            <person name="Kayansamruaj P."/>
            <person name="Dong H.T."/>
            <person name="Hirono I."/>
            <person name="Kondo H."/>
            <person name="Senapin S."/>
            <person name="Rodkhum C."/>
        </authorList>
    </citation>
    <scope>NUCLEOTIDE SEQUENCE [LARGE SCALE GENOMIC DNA]</scope>
    <source>
        <strain evidence="2 3">1214</strain>
    </source>
</reference>
<evidence type="ECO:0000256" key="1">
    <source>
        <dbReference type="SAM" id="SignalP"/>
    </source>
</evidence>
<name>A0A246GBI7_9FLAO</name>
<proteinExistence type="predicted"/>
<keyword evidence="1" id="KW-0732">Signal</keyword>
<evidence type="ECO:0000313" key="2">
    <source>
        <dbReference type="EMBL" id="OWP78097.1"/>
    </source>
</evidence>
<dbReference type="Proteomes" id="UP000198034">
    <property type="component" value="Unassembled WGS sequence"/>
</dbReference>
<comment type="caution">
    <text evidence="2">The sequence shown here is derived from an EMBL/GenBank/DDBJ whole genome shotgun (WGS) entry which is preliminary data.</text>
</comment>
<protein>
    <submittedName>
        <fullName evidence="2">Uncharacterized protein</fullName>
    </submittedName>
</protein>
<accession>A0A246GBI7</accession>
<feature type="signal peptide" evidence="1">
    <location>
        <begin position="1"/>
        <end position="21"/>
    </location>
</feature>
<dbReference type="AlphaFoldDB" id="A0A246GBI7"/>
<sequence>MKKFYLFSGMFLLFISPITCTENADGSYSIDPTARMTEEQSSLLNQSNYTLEYQADGEPILKPTKPQQ</sequence>
<dbReference type="EMBL" id="MTCY01000012">
    <property type="protein sequence ID" value="OWP78097.1"/>
    <property type="molecule type" value="Genomic_DNA"/>
</dbReference>